<feature type="domain" description="IBB" evidence="6">
    <location>
        <begin position="1"/>
        <end position="57"/>
    </location>
</feature>
<evidence type="ECO:0000259" key="6">
    <source>
        <dbReference type="PROSITE" id="PS51214"/>
    </source>
</evidence>
<dbReference type="InterPro" id="IPR011989">
    <property type="entry name" value="ARM-like"/>
</dbReference>
<reference evidence="7" key="1">
    <citation type="submission" date="2021-09" db="EMBL/GenBank/DDBJ databases">
        <authorList>
            <consortium name="AG Swart"/>
            <person name="Singh M."/>
            <person name="Singh A."/>
            <person name="Seah K."/>
            <person name="Emmerich C."/>
        </authorList>
    </citation>
    <scope>NUCLEOTIDE SEQUENCE</scope>
    <source>
        <strain evidence="7">ATCC30299</strain>
    </source>
</reference>
<dbReference type="InterPro" id="IPR000225">
    <property type="entry name" value="Armadillo"/>
</dbReference>
<sequence length="521" mass="58999">MLKTPERISDRNKDFKKEIDLATHTKNRDTFSVELRKSKRLENVWKRRANFLPESQISPLLVSLYPDLANLNFDSKLRLQILFQIIAAQNSYEVILAGFKEIRKCLSIEDTSELSSMVNSNYIQYLIQYIDPKIFPEIQSEAMWCLANISSGAHELCEELMNLGIINACKSVINLERQDIAENAVWCLANLAGDCKEIREKLIENEIVQFLVNLMESDFEISISLAETTAWALNNIFKGDNLKIKMTNDALPIVKKMLKYGNDNTKLHCLYIALYISAQNEFHVQTLINSNILKRILPFFQSNIQKEQLIVTKIIGNIIFGDDTHTQTLINLGILDYFQNLMLSTSPEIRKEVLWALSNITAGTKLQIALAVEHPVILLAMQALYDASAPVKLEASIVFNNIIHAGAKPTILGLVHKNILPHLRDGLCNVKNQIILKNLVEFCDGLLNVGKSFLTDEGINPIVKPFDESGCLTALEKSQVIAGQQTYSIIERILGNYFGFEEGEYDENEDMQKIPEDGFII</sequence>
<name>A0AAU9IJ49_9CILI</name>
<evidence type="ECO:0000256" key="5">
    <source>
        <dbReference type="PIRNR" id="PIRNR005673"/>
    </source>
</evidence>
<dbReference type="SUPFAM" id="SSF48371">
    <property type="entry name" value="ARM repeat"/>
    <property type="match status" value="1"/>
</dbReference>
<keyword evidence="3" id="KW-0677">Repeat</keyword>
<organism evidence="7 8">
    <name type="scientific">Blepharisma stoltei</name>
    <dbReference type="NCBI Taxonomy" id="1481888"/>
    <lineage>
        <taxon>Eukaryota</taxon>
        <taxon>Sar</taxon>
        <taxon>Alveolata</taxon>
        <taxon>Ciliophora</taxon>
        <taxon>Postciliodesmatophora</taxon>
        <taxon>Heterotrichea</taxon>
        <taxon>Heterotrichida</taxon>
        <taxon>Blepharismidae</taxon>
        <taxon>Blepharisma</taxon>
    </lineage>
</organism>
<evidence type="ECO:0000313" key="8">
    <source>
        <dbReference type="Proteomes" id="UP001162131"/>
    </source>
</evidence>
<keyword evidence="8" id="KW-1185">Reference proteome</keyword>
<dbReference type="PROSITE" id="PS51214">
    <property type="entry name" value="IBB"/>
    <property type="match status" value="1"/>
</dbReference>
<dbReference type="GO" id="GO:0005737">
    <property type="term" value="C:cytoplasm"/>
    <property type="evidence" value="ECO:0007669"/>
    <property type="project" value="InterPro"/>
</dbReference>
<comment type="caution">
    <text evidence="7">The sequence shown here is derived from an EMBL/GenBank/DDBJ whole genome shotgun (WGS) entry which is preliminary data.</text>
</comment>
<evidence type="ECO:0000256" key="2">
    <source>
        <dbReference type="ARBA" id="ARBA00022448"/>
    </source>
</evidence>
<evidence type="ECO:0000256" key="4">
    <source>
        <dbReference type="ARBA" id="ARBA00022927"/>
    </source>
</evidence>
<dbReference type="EMBL" id="CAJZBQ010000005">
    <property type="protein sequence ID" value="CAG9311814.1"/>
    <property type="molecule type" value="Genomic_DNA"/>
</dbReference>
<dbReference type="AlphaFoldDB" id="A0AAU9IJ49"/>
<dbReference type="Proteomes" id="UP001162131">
    <property type="component" value="Unassembled WGS sequence"/>
</dbReference>
<dbReference type="Pfam" id="PF00514">
    <property type="entry name" value="Arm"/>
    <property type="match status" value="1"/>
</dbReference>
<dbReference type="InterPro" id="IPR016024">
    <property type="entry name" value="ARM-type_fold"/>
</dbReference>
<comment type="similarity">
    <text evidence="1 5">Belongs to the importin alpha family.</text>
</comment>
<gene>
    <name evidence="7" type="ORF">BSTOLATCC_MIC5074</name>
</gene>
<proteinExistence type="inferred from homology"/>
<accession>A0AAU9IJ49</accession>
<dbReference type="SMART" id="SM00185">
    <property type="entry name" value="ARM"/>
    <property type="match status" value="6"/>
</dbReference>
<evidence type="ECO:0000313" key="7">
    <source>
        <dbReference type="EMBL" id="CAG9311814.1"/>
    </source>
</evidence>
<dbReference type="Pfam" id="PF01749">
    <property type="entry name" value="IBB"/>
    <property type="match status" value="1"/>
</dbReference>
<protein>
    <recommendedName>
        <fullName evidence="5">Importin subunit alpha</fullName>
    </recommendedName>
</protein>
<keyword evidence="2 5" id="KW-0813">Transport</keyword>
<dbReference type="GO" id="GO:0061608">
    <property type="term" value="F:nuclear import signal receptor activity"/>
    <property type="evidence" value="ECO:0007669"/>
    <property type="project" value="InterPro"/>
</dbReference>
<dbReference type="PANTHER" id="PTHR23316">
    <property type="entry name" value="IMPORTIN ALPHA"/>
    <property type="match status" value="1"/>
</dbReference>
<keyword evidence="4 5" id="KW-0653">Protein transport</keyword>
<evidence type="ECO:0000256" key="3">
    <source>
        <dbReference type="ARBA" id="ARBA00022737"/>
    </source>
</evidence>
<dbReference type="InterPro" id="IPR002652">
    <property type="entry name" value="Importin-a_IBB"/>
</dbReference>
<dbReference type="GO" id="GO:0006606">
    <property type="term" value="P:protein import into nucleus"/>
    <property type="evidence" value="ECO:0007669"/>
    <property type="project" value="InterPro"/>
</dbReference>
<evidence type="ECO:0000256" key="1">
    <source>
        <dbReference type="ARBA" id="ARBA00010394"/>
    </source>
</evidence>
<dbReference type="InterPro" id="IPR024931">
    <property type="entry name" value="Importin_alpha"/>
</dbReference>
<dbReference type="PIRSF" id="PIRSF005673">
    <property type="entry name" value="Importin_alpha"/>
    <property type="match status" value="1"/>
</dbReference>
<dbReference type="Gene3D" id="1.25.10.10">
    <property type="entry name" value="Leucine-rich Repeat Variant"/>
    <property type="match status" value="1"/>
</dbReference>